<proteinExistence type="inferred from homology"/>
<feature type="chain" id="PRO_5003041613" description="BOS complex subunit NCLN" evidence="11">
    <location>
        <begin position="22"/>
        <end position="404"/>
    </location>
</feature>
<keyword evidence="14" id="KW-1185">Reference proteome</keyword>
<evidence type="ECO:0000256" key="6">
    <source>
        <dbReference type="ARBA" id="ARBA00022989"/>
    </source>
</evidence>
<organism evidence="13 14">
    <name type="scientific">Heterostelium pallidum (strain ATCC 26659 / Pp 5 / PN500)</name>
    <name type="common">Cellular slime mold</name>
    <name type="synonym">Polysphondylium pallidum</name>
    <dbReference type="NCBI Taxonomy" id="670386"/>
    <lineage>
        <taxon>Eukaryota</taxon>
        <taxon>Amoebozoa</taxon>
        <taxon>Evosea</taxon>
        <taxon>Eumycetozoa</taxon>
        <taxon>Dictyostelia</taxon>
        <taxon>Acytosteliales</taxon>
        <taxon>Acytosteliaceae</taxon>
        <taxon>Heterostelium</taxon>
    </lineage>
</organism>
<dbReference type="PANTHER" id="PTHR31826">
    <property type="entry name" value="NICALIN"/>
    <property type="match status" value="1"/>
</dbReference>
<evidence type="ECO:0000256" key="3">
    <source>
        <dbReference type="ARBA" id="ARBA00022692"/>
    </source>
</evidence>
<dbReference type="RefSeq" id="XP_020432516.1">
    <property type="nucleotide sequence ID" value="XM_020578068.1"/>
</dbReference>
<keyword evidence="6 10" id="KW-1133">Transmembrane helix</keyword>
<feature type="domain" description="Peptidase M28" evidence="12">
    <location>
        <begin position="172"/>
        <end position="283"/>
    </location>
</feature>
<dbReference type="InterPro" id="IPR016574">
    <property type="entry name" value="Nicalin"/>
</dbReference>
<dbReference type="Pfam" id="PF04389">
    <property type="entry name" value="Peptidase_M28"/>
    <property type="match status" value="1"/>
</dbReference>
<evidence type="ECO:0000256" key="5">
    <source>
        <dbReference type="ARBA" id="ARBA00022824"/>
    </source>
</evidence>
<evidence type="ECO:0000256" key="9">
    <source>
        <dbReference type="ARBA" id="ARBA00034873"/>
    </source>
</evidence>
<dbReference type="GO" id="GO:0005789">
    <property type="term" value="C:endoplasmic reticulum membrane"/>
    <property type="evidence" value="ECO:0007669"/>
    <property type="project" value="UniProtKB-SubCell"/>
</dbReference>
<keyword evidence="8" id="KW-0325">Glycoprotein</keyword>
<comment type="subcellular location">
    <subcellularLocation>
        <location evidence="1">Endoplasmic reticulum membrane</location>
        <topology evidence="1">Single-pass membrane protein</topology>
    </subcellularLocation>
</comment>
<protein>
    <recommendedName>
        <fullName evidence="9">BOS complex subunit NCLN</fullName>
    </recommendedName>
</protein>
<feature type="transmembrane region" description="Helical" evidence="10">
    <location>
        <begin position="361"/>
        <end position="382"/>
    </location>
</feature>
<keyword evidence="5" id="KW-0256">Endoplasmic reticulum</keyword>
<comment type="similarity">
    <text evidence="2">Belongs to the nicastrin family.</text>
</comment>
<dbReference type="STRING" id="670386.D3BER5"/>
<feature type="signal peptide" evidence="11">
    <location>
        <begin position="1"/>
        <end position="21"/>
    </location>
</feature>
<dbReference type="InParanoid" id="D3BER5"/>
<comment type="caution">
    <text evidence="13">The sequence shown here is derived from an EMBL/GenBank/DDBJ whole genome shotgun (WGS) entry which is preliminary data.</text>
</comment>
<evidence type="ECO:0000256" key="4">
    <source>
        <dbReference type="ARBA" id="ARBA00022729"/>
    </source>
</evidence>
<dbReference type="InterPro" id="IPR007484">
    <property type="entry name" value="Peptidase_M28"/>
</dbReference>
<evidence type="ECO:0000256" key="8">
    <source>
        <dbReference type="ARBA" id="ARBA00023180"/>
    </source>
</evidence>
<dbReference type="Proteomes" id="UP000001396">
    <property type="component" value="Unassembled WGS sequence"/>
</dbReference>
<keyword evidence="7 10" id="KW-0472">Membrane</keyword>
<reference evidence="13 14" key="1">
    <citation type="journal article" date="2011" name="Genome Res.">
        <title>Phylogeny-wide analysis of social amoeba genomes highlights ancient origins for complex intercellular communication.</title>
        <authorList>
            <person name="Heidel A.J."/>
            <person name="Lawal H.M."/>
            <person name="Felder M."/>
            <person name="Schilde C."/>
            <person name="Helps N.R."/>
            <person name="Tunggal B."/>
            <person name="Rivero F."/>
            <person name="John U."/>
            <person name="Schleicher M."/>
            <person name="Eichinger L."/>
            <person name="Platzer M."/>
            <person name="Noegel A.A."/>
            <person name="Schaap P."/>
            <person name="Gloeckner G."/>
        </authorList>
    </citation>
    <scope>NUCLEOTIDE SEQUENCE [LARGE SCALE GENOMIC DNA]</scope>
    <source>
        <strain evidence="14">ATCC 26659 / Pp 5 / PN500</strain>
    </source>
</reference>
<evidence type="ECO:0000259" key="12">
    <source>
        <dbReference type="Pfam" id="PF04389"/>
    </source>
</evidence>
<dbReference type="Gene3D" id="3.40.630.10">
    <property type="entry name" value="Zn peptidases"/>
    <property type="match status" value="1"/>
</dbReference>
<evidence type="ECO:0000256" key="11">
    <source>
        <dbReference type="SAM" id="SignalP"/>
    </source>
</evidence>
<name>D3BER5_HETP5</name>
<dbReference type="EMBL" id="ADBJ01000031">
    <property type="protein sequence ID" value="EFA80396.1"/>
    <property type="molecule type" value="Genomic_DNA"/>
</dbReference>
<dbReference type="GeneID" id="31362711"/>
<evidence type="ECO:0000256" key="2">
    <source>
        <dbReference type="ARBA" id="ARBA00007717"/>
    </source>
</evidence>
<dbReference type="AlphaFoldDB" id="D3BER5"/>
<accession>D3BER5</accession>
<sequence>MMVVTKMLVAVIVMMMMIAEAKQFDAYRMLQFDQPTNSESGYSKLGPVRSILNAPSMAYRAQLALDAYAKSTVVIDDSDFNLTLLRQLLEADVAGIVVLLAAGKHRDLKSLGDLQQLGAIDINVPLYFVKSEEFDRSYLDSDYRLIVSGASPTPMPVPPIANIDGILRGQTPAESYVSPTILVVAHYDSFGVVPGLRGATGNEPATGVVALLELSRLFSRLYANVKNQGNHNILFLLSGGSSLNFEGTRKWLDQQPMIVTESIEFVLCLDSIGEPVEDLFFDSFLESWLESLASTTRMYPFAESTSASASGEITLLQGLERIMKNYLNEVNRDLVRVDPTTTNTYYQPWRVTMSFYHVKPFTFDLLVVVGTIVYLLAIYLLFKGNEAIKEIKHFISPLIKSKSK</sequence>
<evidence type="ECO:0000313" key="14">
    <source>
        <dbReference type="Proteomes" id="UP000001396"/>
    </source>
</evidence>
<gene>
    <name evidence="13" type="ORF">PPL_07230</name>
</gene>
<dbReference type="FunCoup" id="D3BER5">
    <property type="interactions" value="11"/>
</dbReference>
<evidence type="ECO:0000256" key="7">
    <source>
        <dbReference type="ARBA" id="ARBA00023136"/>
    </source>
</evidence>
<dbReference type="SUPFAM" id="SSF53187">
    <property type="entry name" value="Zn-dependent exopeptidases"/>
    <property type="match status" value="1"/>
</dbReference>
<keyword evidence="3 10" id="KW-0812">Transmembrane</keyword>
<evidence type="ECO:0000256" key="1">
    <source>
        <dbReference type="ARBA" id="ARBA00004389"/>
    </source>
</evidence>
<evidence type="ECO:0000313" key="13">
    <source>
        <dbReference type="EMBL" id="EFA80396.1"/>
    </source>
</evidence>
<evidence type="ECO:0000256" key="10">
    <source>
        <dbReference type="SAM" id="Phobius"/>
    </source>
</evidence>
<keyword evidence="4 11" id="KW-0732">Signal</keyword>
<dbReference type="GO" id="GO:0009966">
    <property type="term" value="P:regulation of signal transduction"/>
    <property type="evidence" value="ECO:0007669"/>
    <property type="project" value="InterPro"/>
</dbReference>